<evidence type="ECO:0008006" key="3">
    <source>
        <dbReference type="Google" id="ProtNLM"/>
    </source>
</evidence>
<comment type="caution">
    <text evidence="1">The sequence shown here is derived from an EMBL/GenBank/DDBJ whole genome shotgun (WGS) entry which is preliminary data.</text>
</comment>
<proteinExistence type="predicted"/>
<keyword evidence="2" id="KW-1185">Reference proteome</keyword>
<accession>A0ABP8BBB0</accession>
<dbReference type="Proteomes" id="UP001501772">
    <property type="component" value="Unassembled WGS sequence"/>
</dbReference>
<sequence>MINGNLNKKTGKRDSPPFSYFSKHHDDAYKYGRTKDHAANQKMIANLAYADKNRSVDNRVGNTQEGDGWNFRGKGLIQLTGRENYTKANAYTLKYEKTDILKNPDIVSKDIKIAVLTSMAFFKWKGLIAESNGTPKTKKISEKVGNNVVDSHIQKQKAFSEYTSKIFKTSECDWKEIEIKTIGNRAPWMEIALNEARAMKGCYEGDEPMYTKAKSYLVYCKNNADPTDGENGPWCASYMNWCIGKTKNAKNKNQPYSHLKSAGSLAPINHDEYKNIPEPIYGCLVVYKATNGSGKGHTGFLYGKTKDGQYILLGGNQGDSIRFSSYGKSFTYNGVTKVLKGFYIPTDYENKDADKLRDGDIYESSAVVNKKYGIKPAPKKENKSN</sequence>
<organism evidence="1 2">
    <name type="scientific">Pedobacter jeongneungensis</name>
    <dbReference type="NCBI Taxonomy" id="947309"/>
    <lineage>
        <taxon>Bacteria</taxon>
        <taxon>Pseudomonadati</taxon>
        <taxon>Bacteroidota</taxon>
        <taxon>Sphingobacteriia</taxon>
        <taxon>Sphingobacteriales</taxon>
        <taxon>Sphingobacteriaceae</taxon>
        <taxon>Pedobacter</taxon>
    </lineage>
</organism>
<evidence type="ECO:0000313" key="1">
    <source>
        <dbReference type="EMBL" id="GAA4202660.1"/>
    </source>
</evidence>
<name>A0ABP8BBB0_9SPHI</name>
<dbReference type="InterPro" id="IPR023346">
    <property type="entry name" value="Lysozyme-like_dom_sf"/>
</dbReference>
<evidence type="ECO:0000313" key="2">
    <source>
        <dbReference type="Proteomes" id="UP001501772"/>
    </source>
</evidence>
<dbReference type="EMBL" id="BAABBY010000004">
    <property type="protein sequence ID" value="GAA4202660.1"/>
    <property type="molecule type" value="Genomic_DNA"/>
</dbReference>
<dbReference type="SUPFAM" id="SSF53955">
    <property type="entry name" value="Lysozyme-like"/>
    <property type="match status" value="1"/>
</dbReference>
<dbReference type="Gene3D" id="1.10.530.10">
    <property type="match status" value="1"/>
</dbReference>
<reference evidence="2" key="1">
    <citation type="journal article" date="2019" name="Int. J. Syst. Evol. Microbiol.">
        <title>The Global Catalogue of Microorganisms (GCM) 10K type strain sequencing project: providing services to taxonomists for standard genome sequencing and annotation.</title>
        <authorList>
            <consortium name="The Broad Institute Genomics Platform"/>
            <consortium name="The Broad Institute Genome Sequencing Center for Infectious Disease"/>
            <person name="Wu L."/>
            <person name="Ma J."/>
        </authorList>
    </citation>
    <scope>NUCLEOTIDE SEQUENCE [LARGE SCALE GENOMIC DNA]</scope>
    <source>
        <strain evidence="2">JCM 17626</strain>
    </source>
</reference>
<gene>
    <name evidence="1" type="ORF">GCM10022289_17740</name>
</gene>
<protein>
    <recommendedName>
        <fullName evidence="3">Chitinase</fullName>
    </recommendedName>
</protein>